<protein>
    <submittedName>
        <fullName evidence="5">Ankyrin repeat-containing domain protein</fullName>
    </submittedName>
</protein>
<dbReference type="Proteomes" id="UP001175000">
    <property type="component" value="Unassembled WGS sequence"/>
</dbReference>
<feature type="repeat" description="ANK" evidence="3">
    <location>
        <begin position="181"/>
        <end position="214"/>
    </location>
</feature>
<accession>A0AA39WFH5</accession>
<evidence type="ECO:0000256" key="4">
    <source>
        <dbReference type="SAM" id="MobiDB-lite"/>
    </source>
</evidence>
<dbReference type="SMART" id="SM00248">
    <property type="entry name" value="ANK"/>
    <property type="match status" value="6"/>
</dbReference>
<feature type="repeat" description="ANK" evidence="3">
    <location>
        <begin position="248"/>
        <end position="280"/>
    </location>
</feature>
<evidence type="ECO:0000256" key="2">
    <source>
        <dbReference type="ARBA" id="ARBA00023043"/>
    </source>
</evidence>
<evidence type="ECO:0000313" key="5">
    <source>
        <dbReference type="EMBL" id="KAK0614431.1"/>
    </source>
</evidence>
<keyword evidence="6" id="KW-1185">Reference proteome</keyword>
<gene>
    <name evidence="5" type="ORF">B0T14DRAFT_309250</name>
</gene>
<reference evidence="5" key="1">
    <citation type="submission" date="2023-06" db="EMBL/GenBank/DDBJ databases">
        <title>Genome-scale phylogeny and comparative genomics of the fungal order Sordariales.</title>
        <authorList>
            <consortium name="Lawrence Berkeley National Laboratory"/>
            <person name="Hensen N."/>
            <person name="Bonometti L."/>
            <person name="Westerberg I."/>
            <person name="Brannstrom I.O."/>
            <person name="Guillou S."/>
            <person name="Cros-Aarteil S."/>
            <person name="Calhoun S."/>
            <person name="Haridas S."/>
            <person name="Kuo A."/>
            <person name="Mondo S."/>
            <person name="Pangilinan J."/>
            <person name="Riley R."/>
            <person name="Labutti K."/>
            <person name="Andreopoulos B."/>
            <person name="Lipzen A."/>
            <person name="Chen C."/>
            <person name="Yanf M."/>
            <person name="Daum C."/>
            <person name="Ng V."/>
            <person name="Clum A."/>
            <person name="Steindorff A."/>
            <person name="Ohm R."/>
            <person name="Martin F."/>
            <person name="Silar P."/>
            <person name="Natvig D."/>
            <person name="Lalanne C."/>
            <person name="Gautier V."/>
            <person name="Ament-Velasquez S.L."/>
            <person name="Kruys A."/>
            <person name="Hutchinson M.I."/>
            <person name="Powell A.J."/>
            <person name="Barry K."/>
            <person name="Miller A.N."/>
            <person name="Grigoriev I.V."/>
            <person name="Debuchy R."/>
            <person name="Gladieux P."/>
            <person name="Thoren M.H."/>
            <person name="Johannesson H."/>
        </authorList>
    </citation>
    <scope>NUCLEOTIDE SEQUENCE</scope>
    <source>
        <strain evidence="5">CBS 606.72</strain>
    </source>
</reference>
<dbReference type="Pfam" id="PF00023">
    <property type="entry name" value="Ank"/>
    <property type="match status" value="2"/>
</dbReference>
<organism evidence="5 6">
    <name type="scientific">Immersiella caudata</name>
    <dbReference type="NCBI Taxonomy" id="314043"/>
    <lineage>
        <taxon>Eukaryota</taxon>
        <taxon>Fungi</taxon>
        <taxon>Dikarya</taxon>
        <taxon>Ascomycota</taxon>
        <taxon>Pezizomycotina</taxon>
        <taxon>Sordariomycetes</taxon>
        <taxon>Sordariomycetidae</taxon>
        <taxon>Sordariales</taxon>
        <taxon>Lasiosphaeriaceae</taxon>
        <taxon>Immersiella</taxon>
    </lineage>
</organism>
<dbReference type="AlphaFoldDB" id="A0AA39WFH5"/>
<dbReference type="Pfam" id="PF12796">
    <property type="entry name" value="Ank_2"/>
    <property type="match status" value="1"/>
</dbReference>
<dbReference type="GO" id="GO:0004842">
    <property type="term" value="F:ubiquitin-protein transferase activity"/>
    <property type="evidence" value="ECO:0007669"/>
    <property type="project" value="TreeGrafter"/>
</dbReference>
<name>A0AA39WFH5_9PEZI</name>
<comment type="caution">
    <text evidence="5">The sequence shown here is derived from an EMBL/GenBank/DDBJ whole genome shotgun (WGS) entry which is preliminary data.</text>
</comment>
<dbReference type="GO" id="GO:0085020">
    <property type="term" value="P:protein K6-linked ubiquitination"/>
    <property type="evidence" value="ECO:0007669"/>
    <property type="project" value="TreeGrafter"/>
</dbReference>
<dbReference type="PROSITE" id="PS50088">
    <property type="entry name" value="ANK_REPEAT"/>
    <property type="match status" value="4"/>
</dbReference>
<evidence type="ECO:0000256" key="3">
    <source>
        <dbReference type="PROSITE-ProRule" id="PRU00023"/>
    </source>
</evidence>
<feature type="repeat" description="ANK" evidence="3">
    <location>
        <begin position="115"/>
        <end position="147"/>
    </location>
</feature>
<evidence type="ECO:0000313" key="6">
    <source>
        <dbReference type="Proteomes" id="UP001175000"/>
    </source>
</evidence>
<dbReference type="InterPro" id="IPR036770">
    <property type="entry name" value="Ankyrin_rpt-contain_sf"/>
</dbReference>
<keyword evidence="2 3" id="KW-0040">ANK repeat</keyword>
<dbReference type="SUPFAM" id="SSF48403">
    <property type="entry name" value="Ankyrin repeat"/>
    <property type="match status" value="1"/>
</dbReference>
<dbReference type="PROSITE" id="PS50297">
    <property type="entry name" value="ANK_REP_REGION"/>
    <property type="match status" value="3"/>
</dbReference>
<dbReference type="InterPro" id="IPR002110">
    <property type="entry name" value="Ankyrin_rpt"/>
</dbReference>
<dbReference type="Gene3D" id="1.25.40.20">
    <property type="entry name" value="Ankyrin repeat-containing domain"/>
    <property type="match status" value="2"/>
</dbReference>
<keyword evidence="1" id="KW-0677">Repeat</keyword>
<feature type="region of interest" description="Disordered" evidence="4">
    <location>
        <begin position="1"/>
        <end position="30"/>
    </location>
</feature>
<dbReference type="PRINTS" id="PR01415">
    <property type="entry name" value="ANKYRIN"/>
</dbReference>
<evidence type="ECO:0000256" key="1">
    <source>
        <dbReference type="ARBA" id="ARBA00022737"/>
    </source>
</evidence>
<sequence length="350" mass="37953">MSIPTTEEQPLRGDEGAQRGSQAPAGCRGQSFHRRCDWHSAEEKTWEHILTNRGRTKDLAELRLLFPNYDIDAWGFSSLHKAVLALQGSLDRILLQVKDPNVPNNNNNINVGDARGRTPLHWAALRSDLPTLTALLEAGASVHTLDLSSASPLLYAVSSAVPRIVELLLLRGANPNTPNTRGDTPLHHAARHKDDLRIVKLLVEAGAVVDARNALGNTPLSGAAITNRVAAGAYLVEQGADQHSANMYGDTPLREAVQHNCVEFLRMLLDKGTRYDEVNRRGETVWHALALEGRTETVRVFLKVGVKGVDPQSRNKDGKTAGEVLAGRMGVSVGFREAFGELLGSLGGEA</sequence>
<feature type="repeat" description="ANK" evidence="3">
    <location>
        <begin position="148"/>
        <end position="180"/>
    </location>
</feature>
<dbReference type="EMBL" id="JAULSU010000006">
    <property type="protein sequence ID" value="KAK0614431.1"/>
    <property type="molecule type" value="Genomic_DNA"/>
</dbReference>
<feature type="non-terminal residue" evidence="5">
    <location>
        <position position="1"/>
    </location>
</feature>
<proteinExistence type="predicted"/>
<dbReference type="PANTHER" id="PTHR24171">
    <property type="entry name" value="ANKYRIN REPEAT DOMAIN-CONTAINING PROTEIN 39-RELATED"/>
    <property type="match status" value="1"/>
</dbReference>